<evidence type="ECO:0000256" key="2">
    <source>
        <dbReference type="SAM" id="Phobius"/>
    </source>
</evidence>
<evidence type="ECO:0000313" key="4">
    <source>
        <dbReference type="Proteomes" id="UP000448943"/>
    </source>
</evidence>
<organism evidence="3 4">
    <name type="scientific">Chengkuizengella marina</name>
    <dbReference type="NCBI Taxonomy" id="2507566"/>
    <lineage>
        <taxon>Bacteria</taxon>
        <taxon>Bacillati</taxon>
        <taxon>Bacillota</taxon>
        <taxon>Bacilli</taxon>
        <taxon>Bacillales</taxon>
        <taxon>Paenibacillaceae</taxon>
        <taxon>Chengkuizengella</taxon>
    </lineage>
</organism>
<reference evidence="3 4" key="1">
    <citation type="submission" date="2019-01" db="EMBL/GenBank/DDBJ databases">
        <title>Chengkuizengella sp. nov., isolated from deep-sea sediment of East Pacific Ocean.</title>
        <authorList>
            <person name="Yang J."/>
            <person name="Lai Q."/>
            <person name="Shao Z."/>
        </authorList>
    </citation>
    <scope>NUCLEOTIDE SEQUENCE [LARGE SCALE GENOMIC DNA]</scope>
    <source>
        <strain evidence="3 4">YPA3-1-1</strain>
    </source>
</reference>
<dbReference type="OrthoDB" id="2381574at2"/>
<name>A0A6N9PY66_9BACL</name>
<proteinExistence type="predicted"/>
<protein>
    <recommendedName>
        <fullName evidence="5">Flagellar motility protein MotE, a chaperone for MotC folding</fullName>
    </recommendedName>
</protein>
<evidence type="ECO:0000256" key="1">
    <source>
        <dbReference type="SAM" id="Coils"/>
    </source>
</evidence>
<gene>
    <name evidence="3" type="ORF">ERL59_00075</name>
</gene>
<dbReference type="AlphaFoldDB" id="A0A6N9PY66"/>
<feature type="coiled-coil region" evidence="1">
    <location>
        <begin position="75"/>
        <end position="102"/>
    </location>
</feature>
<keyword evidence="2" id="KW-0472">Membrane</keyword>
<accession>A0A6N9PY66</accession>
<keyword evidence="2" id="KW-0812">Transmembrane</keyword>
<keyword evidence="4" id="KW-1185">Reference proteome</keyword>
<sequence length="297" mass="33430">MEEIKIEGSSMGVFSKIFYWVLIPVIFTTILIFVLLSISDLNVLNMVLKVGNKIPYVETIVPDVEESEVAELSDKEKNEMLIESIELELDKVQAELVRELEISKEKNQVINELHVKIDLLEDQLTDKITVDEYAEKIKETSKIYADMIPSKAASIFESLTMSETVLMLNAMNKDNQVKILEKMNPEAAAEASILLKDTVPVKDQQIAALQARLKEVENETPKDKPLTSGELSLTIATMVPENAASILLEMKKQNQDLVLDILRETDIRQRSNIIQVISEISEADAAEFLTLLAKEKP</sequence>
<dbReference type="Proteomes" id="UP000448943">
    <property type="component" value="Unassembled WGS sequence"/>
</dbReference>
<dbReference type="RefSeq" id="WP_160643231.1">
    <property type="nucleotide sequence ID" value="NZ_SIJB01000001.1"/>
</dbReference>
<dbReference type="EMBL" id="SIJB01000001">
    <property type="protein sequence ID" value="NBI27363.1"/>
    <property type="molecule type" value="Genomic_DNA"/>
</dbReference>
<evidence type="ECO:0008006" key="5">
    <source>
        <dbReference type="Google" id="ProtNLM"/>
    </source>
</evidence>
<evidence type="ECO:0000313" key="3">
    <source>
        <dbReference type="EMBL" id="NBI27363.1"/>
    </source>
</evidence>
<comment type="caution">
    <text evidence="3">The sequence shown here is derived from an EMBL/GenBank/DDBJ whole genome shotgun (WGS) entry which is preliminary data.</text>
</comment>
<keyword evidence="2" id="KW-1133">Transmembrane helix</keyword>
<keyword evidence="1" id="KW-0175">Coiled coil</keyword>
<dbReference type="SUPFAM" id="SSF158791">
    <property type="entry name" value="MgtE N-terminal domain-like"/>
    <property type="match status" value="1"/>
</dbReference>
<feature type="transmembrane region" description="Helical" evidence="2">
    <location>
        <begin position="17"/>
        <end position="38"/>
    </location>
</feature>